<keyword evidence="2" id="KW-0812">Transmembrane</keyword>
<gene>
    <name evidence="3" type="ORF">GZ78_16515</name>
</gene>
<feature type="region of interest" description="Disordered" evidence="1">
    <location>
        <begin position="89"/>
        <end position="126"/>
    </location>
</feature>
<dbReference type="AlphaFoldDB" id="A0A081NG23"/>
<evidence type="ECO:0000313" key="3">
    <source>
        <dbReference type="EMBL" id="KEQ17396.1"/>
    </source>
</evidence>
<dbReference type="EMBL" id="JOKH01000003">
    <property type="protein sequence ID" value="KEQ17396.1"/>
    <property type="molecule type" value="Genomic_DNA"/>
</dbReference>
<proteinExistence type="predicted"/>
<organism evidence="3 4">
    <name type="scientific">Endozoicomonas numazuensis</name>
    <dbReference type="NCBI Taxonomy" id="1137799"/>
    <lineage>
        <taxon>Bacteria</taxon>
        <taxon>Pseudomonadati</taxon>
        <taxon>Pseudomonadota</taxon>
        <taxon>Gammaproteobacteria</taxon>
        <taxon>Oceanospirillales</taxon>
        <taxon>Endozoicomonadaceae</taxon>
        <taxon>Endozoicomonas</taxon>
    </lineage>
</organism>
<evidence type="ECO:0000313" key="4">
    <source>
        <dbReference type="Proteomes" id="UP000028073"/>
    </source>
</evidence>
<sequence length="126" mass="14168">MFSFSEKTTQMNNAQANSINEMLERKHDSIVDPYPFKPTESLFGITSLFSVCAATSLTLILTLGPVTVCNADWNETEDDEERSVVEQFINEQDDSGSPYPVPDEADLDEMEDQGELEGYYPEEAEQ</sequence>
<feature type="transmembrane region" description="Helical" evidence="2">
    <location>
        <begin position="42"/>
        <end position="63"/>
    </location>
</feature>
<dbReference type="RefSeq" id="WP_034837612.1">
    <property type="nucleotide sequence ID" value="NZ_JOKH01000003.1"/>
</dbReference>
<feature type="compositionally biased region" description="Acidic residues" evidence="1">
    <location>
        <begin position="103"/>
        <end position="126"/>
    </location>
</feature>
<comment type="caution">
    <text evidence="3">The sequence shown here is derived from an EMBL/GenBank/DDBJ whole genome shotgun (WGS) entry which is preliminary data.</text>
</comment>
<name>A0A081NG23_9GAMM</name>
<keyword evidence="2" id="KW-1133">Transmembrane helix</keyword>
<protein>
    <submittedName>
        <fullName evidence="3">Uncharacterized protein</fullName>
    </submittedName>
</protein>
<reference evidence="3 4" key="1">
    <citation type="submission" date="2014-06" db="EMBL/GenBank/DDBJ databases">
        <title>Whole Genome Sequences of Three Symbiotic Endozoicomonas Bacteria.</title>
        <authorList>
            <person name="Neave M.J."/>
            <person name="Apprill A."/>
            <person name="Voolstra C.R."/>
        </authorList>
    </citation>
    <scope>NUCLEOTIDE SEQUENCE [LARGE SCALE GENOMIC DNA]</scope>
    <source>
        <strain evidence="3 4">DSM 25634</strain>
    </source>
</reference>
<dbReference type="OrthoDB" id="9961783at2"/>
<keyword evidence="2" id="KW-0472">Membrane</keyword>
<evidence type="ECO:0000256" key="1">
    <source>
        <dbReference type="SAM" id="MobiDB-lite"/>
    </source>
</evidence>
<evidence type="ECO:0000256" key="2">
    <source>
        <dbReference type="SAM" id="Phobius"/>
    </source>
</evidence>
<keyword evidence="4" id="KW-1185">Reference proteome</keyword>
<dbReference type="Proteomes" id="UP000028073">
    <property type="component" value="Unassembled WGS sequence"/>
</dbReference>
<accession>A0A081NG23</accession>